<dbReference type="GO" id="GO:0072330">
    <property type="term" value="P:monocarboxylic acid biosynthetic process"/>
    <property type="evidence" value="ECO:0007669"/>
    <property type="project" value="UniProtKB-ARBA"/>
</dbReference>
<feature type="signal peptide" evidence="3">
    <location>
        <begin position="1"/>
        <end position="18"/>
    </location>
</feature>
<keyword evidence="2 3" id="KW-0378">Hydrolase</keyword>
<evidence type="ECO:0000256" key="3">
    <source>
        <dbReference type="RuleBase" id="RU361235"/>
    </source>
</evidence>
<evidence type="ECO:0000256" key="2">
    <source>
        <dbReference type="ARBA" id="ARBA00022801"/>
    </source>
</evidence>
<evidence type="ECO:0000313" key="6">
    <source>
        <dbReference type="Proteomes" id="UP001147746"/>
    </source>
</evidence>
<dbReference type="SUPFAM" id="SSF53474">
    <property type="entry name" value="alpha/beta-Hydrolases"/>
    <property type="match status" value="1"/>
</dbReference>
<feature type="domain" description="Carboxylesterase type B" evidence="4">
    <location>
        <begin position="170"/>
        <end position="644"/>
    </location>
</feature>
<dbReference type="PANTHER" id="PTHR43142:SF3">
    <property type="entry name" value="PUTATIVE (AFU_ORTHOLOGUE AFUA_3G09070)-RELATED"/>
    <property type="match status" value="1"/>
</dbReference>
<proteinExistence type="inferred from homology"/>
<dbReference type="AlphaFoldDB" id="A0A9W9PVW5"/>
<accession>A0A9W9PVW5</accession>
<reference evidence="5" key="2">
    <citation type="journal article" date="2023" name="IMA Fungus">
        <title>Comparative genomic study of the Penicillium genus elucidates a diverse pangenome and 15 lateral gene transfer events.</title>
        <authorList>
            <person name="Petersen C."/>
            <person name="Sorensen T."/>
            <person name="Nielsen M.R."/>
            <person name="Sondergaard T.E."/>
            <person name="Sorensen J.L."/>
            <person name="Fitzpatrick D.A."/>
            <person name="Frisvad J.C."/>
            <person name="Nielsen K.L."/>
        </authorList>
    </citation>
    <scope>NUCLEOTIDE SEQUENCE</scope>
    <source>
        <strain evidence="5">IBT 21472</strain>
    </source>
</reference>
<comment type="caution">
    <text evidence="5">The sequence shown here is derived from an EMBL/GenBank/DDBJ whole genome shotgun (WGS) entry which is preliminary data.</text>
</comment>
<dbReference type="InterPro" id="IPR019826">
    <property type="entry name" value="Carboxylesterase_B_AS"/>
</dbReference>
<evidence type="ECO:0000313" key="5">
    <source>
        <dbReference type="EMBL" id="KAJ5315210.1"/>
    </source>
</evidence>
<reference evidence="5" key="1">
    <citation type="submission" date="2022-12" db="EMBL/GenBank/DDBJ databases">
        <authorList>
            <person name="Petersen C."/>
        </authorList>
    </citation>
    <scope>NUCLEOTIDE SEQUENCE</scope>
    <source>
        <strain evidence="5">IBT 21472</strain>
    </source>
</reference>
<name>A0A9W9PVW5_9EURO</name>
<dbReference type="PROSITE" id="PS00122">
    <property type="entry name" value="CARBOXYLESTERASE_B_1"/>
    <property type="match status" value="1"/>
</dbReference>
<dbReference type="Gene3D" id="3.40.50.1820">
    <property type="entry name" value="alpha/beta hydrolase"/>
    <property type="match status" value="1"/>
</dbReference>
<dbReference type="GO" id="GO:0017000">
    <property type="term" value="P:antibiotic biosynthetic process"/>
    <property type="evidence" value="ECO:0007669"/>
    <property type="project" value="UniProtKB-ARBA"/>
</dbReference>
<dbReference type="EMBL" id="JAPZBO010000005">
    <property type="protein sequence ID" value="KAJ5315210.1"/>
    <property type="molecule type" value="Genomic_DNA"/>
</dbReference>
<dbReference type="PANTHER" id="PTHR43142">
    <property type="entry name" value="CARBOXYLIC ESTER HYDROLASE"/>
    <property type="match status" value="1"/>
</dbReference>
<comment type="similarity">
    <text evidence="1 3">Belongs to the type-B carboxylesterase/lipase family.</text>
</comment>
<keyword evidence="6" id="KW-1185">Reference proteome</keyword>
<dbReference type="GO" id="GO:0004104">
    <property type="term" value="F:cholinesterase activity"/>
    <property type="evidence" value="ECO:0007669"/>
    <property type="project" value="InterPro"/>
</dbReference>
<dbReference type="Pfam" id="PF00135">
    <property type="entry name" value="COesterase"/>
    <property type="match status" value="1"/>
</dbReference>
<feature type="chain" id="PRO_5041476841" description="Carboxylic ester hydrolase" evidence="3">
    <location>
        <begin position="19"/>
        <end position="683"/>
    </location>
</feature>
<dbReference type="InterPro" id="IPR002018">
    <property type="entry name" value="CarbesteraseB"/>
</dbReference>
<evidence type="ECO:0000259" key="4">
    <source>
        <dbReference type="Pfam" id="PF00135"/>
    </source>
</evidence>
<dbReference type="EC" id="3.1.1.-" evidence="3"/>
<sequence>MFSMTIGAAVCLATTVFAVTSPATLNSDLSILIHNDLQESSSPWSESGVILLGEMPLLKATEACQSLGESLWASHSRFSTIKNDLEYLVFERKSSRSQQYWIAPIRGVPSTINANGEIRESSPSKRLPVLCTQSAPFSTTDTKDTNSTWQINIQSNNEHITGFRDRFSFRFLGLRYAQYAKRWTYSQLYEGKGRTVSALDYGSSCAQGSTGSEDCFFLNVWTPYLPGPKCSQKNLKPVMFWIHGGAFTSGMGSDPTFDGGNLASRGDVVVVAINYRLGTLGFLALDDGETKGNYGLADQITALEWVRRNIQDFGGDPDHITIFGQSAGAGSVRALLASPKAQGMFAEAIMESNLGGLAYGTTYSKYYTISQEMEVVGNAIVKEANCSKQVSPIKCLRDLPAMTITGLNDTARYLVVDGEYLQSSELDLTNRASTANVPLLIGTTRDDGAAMIGYPTAGDTIKTFLNESGLPESIAPSQLFPEPSGSNHTLDMFNTTARVATDGMFRCIDQATAYAGINNKIFPEIFFYEFNRTYQMPGWSPNPPLCNAPITPDFPNGDPSQEYFKCHSGELYYVFGNVLRQGLPFRDEYDLPFEQYVLDSWASFARTANPNPDVEYLKARGYVNTTRQVETTGPWTPFRHGDYRLRRLQWPSAMVDLDETEQCRALNLPLSYYDTQLGQRLVT</sequence>
<evidence type="ECO:0000256" key="1">
    <source>
        <dbReference type="ARBA" id="ARBA00005964"/>
    </source>
</evidence>
<dbReference type="OrthoDB" id="408631at2759"/>
<dbReference type="InterPro" id="IPR000997">
    <property type="entry name" value="Cholinesterase"/>
</dbReference>
<protein>
    <recommendedName>
        <fullName evidence="3">Carboxylic ester hydrolase</fullName>
        <ecNumber evidence="3">3.1.1.-</ecNumber>
    </recommendedName>
</protein>
<gene>
    <name evidence="5" type="ORF">N7476_005517</name>
</gene>
<organism evidence="5 6">
    <name type="scientific">Penicillium atrosanguineum</name>
    <dbReference type="NCBI Taxonomy" id="1132637"/>
    <lineage>
        <taxon>Eukaryota</taxon>
        <taxon>Fungi</taxon>
        <taxon>Dikarya</taxon>
        <taxon>Ascomycota</taxon>
        <taxon>Pezizomycotina</taxon>
        <taxon>Eurotiomycetes</taxon>
        <taxon>Eurotiomycetidae</taxon>
        <taxon>Eurotiales</taxon>
        <taxon>Aspergillaceae</taxon>
        <taxon>Penicillium</taxon>
    </lineage>
</organism>
<dbReference type="PRINTS" id="PR00878">
    <property type="entry name" value="CHOLNESTRASE"/>
</dbReference>
<dbReference type="InterPro" id="IPR029058">
    <property type="entry name" value="AB_hydrolase_fold"/>
</dbReference>
<keyword evidence="3" id="KW-0732">Signal</keyword>
<dbReference type="Proteomes" id="UP001147746">
    <property type="component" value="Unassembled WGS sequence"/>
</dbReference>